<evidence type="ECO:0000259" key="11">
    <source>
        <dbReference type="PROSITE" id="PS51362"/>
    </source>
</evidence>
<dbReference type="Proteomes" id="UP000054359">
    <property type="component" value="Unassembled WGS sequence"/>
</dbReference>
<feature type="compositionally biased region" description="Basic residues" evidence="9">
    <location>
        <begin position="450"/>
        <end position="476"/>
    </location>
</feature>
<proteinExistence type="inferred from homology"/>
<dbReference type="PANTHER" id="PTHR11848">
    <property type="entry name" value="TGF-BETA FAMILY"/>
    <property type="match status" value="1"/>
</dbReference>
<keyword evidence="7" id="KW-0325">Glycoprotein</keyword>
<dbReference type="GO" id="GO:0008083">
    <property type="term" value="F:growth factor activity"/>
    <property type="evidence" value="ECO:0007669"/>
    <property type="project" value="UniProtKB-KW"/>
</dbReference>
<keyword evidence="5 8" id="KW-0339">Growth factor</keyword>
<feature type="compositionally biased region" description="Basic and acidic residues" evidence="9">
    <location>
        <begin position="439"/>
        <end position="449"/>
    </location>
</feature>
<evidence type="ECO:0000256" key="9">
    <source>
        <dbReference type="SAM" id="MobiDB-lite"/>
    </source>
</evidence>
<evidence type="ECO:0000256" key="5">
    <source>
        <dbReference type="ARBA" id="ARBA00023030"/>
    </source>
</evidence>
<dbReference type="InterPro" id="IPR001839">
    <property type="entry name" value="TGF-b_C"/>
</dbReference>
<evidence type="ECO:0000256" key="7">
    <source>
        <dbReference type="ARBA" id="ARBA00023180"/>
    </source>
</evidence>
<organism evidence="12 13">
    <name type="scientific">Stegodyphus mimosarum</name>
    <name type="common">African social velvet spider</name>
    <dbReference type="NCBI Taxonomy" id="407821"/>
    <lineage>
        <taxon>Eukaryota</taxon>
        <taxon>Metazoa</taxon>
        <taxon>Ecdysozoa</taxon>
        <taxon>Arthropoda</taxon>
        <taxon>Chelicerata</taxon>
        <taxon>Arachnida</taxon>
        <taxon>Araneae</taxon>
        <taxon>Araneomorphae</taxon>
        <taxon>Entelegynae</taxon>
        <taxon>Eresoidea</taxon>
        <taxon>Eresidae</taxon>
        <taxon>Stegodyphus</taxon>
    </lineage>
</organism>
<sequence>MAKIRWTVGLYLTIINMFLCGAQGSSNGRREDHIEDSVRRLLGVKSSAERIVPRKLPSLPPRYVMDLYERYRSGHTPMQGNTVRSILPMTDTIGDADMLIFNLTSINTSEQILQSKLYLLKRRKPKTGKKREITNFRIKIGILPNMTLHRYINLSLSRQRSEWHSYDITESVVKCRQSKKFHDHLLGLTLEGKRPKGGYRLLSFRRLIKLNSQPFVLIFSEDNSNNQSSSKKEAVSSNLEIGELLRMKVDQETFFPTLHAESSSLIEEFKIRRKRSLNSEYSLLQHMSSPEASYKNSSFLTHPRKHSEKINLLKRTLSRVLNASSVNTLNNFVPSVYPQEIIKRLNHSDSAIAKLHSNAVEFVKLFRLITGQLRYILNMLSDDSDIYSGVSSAANNLTDLHQLRNKRSISSKLHYSTESKESSGPDATINTILVEEDRHLKKSDSSTEKRPRRRNRKRPLNRPPRKHKKKRRRNRKLPFWWTRHDNRLHAQDYGKICQRKTLVVDFAQLGWDDWIISPKSFNAHYCSGGCSFPLIKEAKPSNHATIQSLVHALGLNPNVPTPCCVPSVTKPLTLLYFDENGSLVLKNYPNMIVEKCACR</sequence>
<reference evidence="12 13" key="1">
    <citation type="submission" date="2013-11" db="EMBL/GenBank/DDBJ databases">
        <title>Genome sequencing of Stegodyphus mimosarum.</title>
        <authorList>
            <person name="Bechsgaard J."/>
        </authorList>
    </citation>
    <scope>NUCLEOTIDE SEQUENCE [LARGE SCALE GENOMIC DNA]</scope>
</reference>
<dbReference type="OrthoDB" id="5987191at2759"/>
<evidence type="ECO:0000256" key="10">
    <source>
        <dbReference type="SAM" id="SignalP"/>
    </source>
</evidence>
<gene>
    <name evidence="12" type="ORF">X975_21843</name>
</gene>
<dbReference type="PANTHER" id="PTHR11848:SF270">
    <property type="entry name" value="BONE MORPHOGENETIC PROTEIN 3-LIKE"/>
    <property type="match status" value="1"/>
</dbReference>
<dbReference type="InterPro" id="IPR017948">
    <property type="entry name" value="TGFb_CS"/>
</dbReference>
<dbReference type="OMA" id="PMQGNTV"/>
<dbReference type="Gene3D" id="2.10.90.10">
    <property type="entry name" value="Cystine-knot cytokines"/>
    <property type="match status" value="1"/>
</dbReference>
<dbReference type="Pfam" id="PF00019">
    <property type="entry name" value="TGF_beta"/>
    <property type="match status" value="1"/>
</dbReference>
<dbReference type="InterPro" id="IPR029034">
    <property type="entry name" value="Cystine-knot_cytokine"/>
</dbReference>
<protein>
    <submittedName>
        <fullName evidence="12">Bone morphogenetic protein 3</fullName>
    </submittedName>
</protein>
<dbReference type="FunFam" id="2.10.90.10:FF:000001">
    <property type="entry name" value="Bone morphogenetic protein 4"/>
    <property type="match status" value="1"/>
</dbReference>
<dbReference type="PROSITE" id="PS51362">
    <property type="entry name" value="TGF_BETA_2"/>
    <property type="match status" value="1"/>
</dbReference>
<evidence type="ECO:0000256" key="8">
    <source>
        <dbReference type="RuleBase" id="RU000354"/>
    </source>
</evidence>
<dbReference type="CDD" id="cd13763">
    <property type="entry name" value="TGF_beta_BMP3_like"/>
    <property type="match status" value="1"/>
</dbReference>
<dbReference type="PRINTS" id="PR00669">
    <property type="entry name" value="INHIBINA"/>
</dbReference>
<evidence type="ECO:0000313" key="13">
    <source>
        <dbReference type="Proteomes" id="UP000054359"/>
    </source>
</evidence>
<evidence type="ECO:0000256" key="2">
    <source>
        <dbReference type="ARBA" id="ARBA00006656"/>
    </source>
</evidence>
<comment type="subcellular location">
    <subcellularLocation>
        <location evidence="1">Secreted</location>
    </subcellularLocation>
</comment>
<evidence type="ECO:0000256" key="6">
    <source>
        <dbReference type="ARBA" id="ARBA00023157"/>
    </source>
</evidence>
<evidence type="ECO:0000256" key="3">
    <source>
        <dbReference type="ARBA" id="ARBA00022525"/>
    </source>
</evidence>
<evidence type="ECO:0000256" key="1">
    <source>
        <dbReference type="ARBA" id="ARBA00004613"/>
    </source>
</evidence>
<dbReference type="SUPFAM" id="SSF57501">
    <property type="entry name" value="Cystine-knot cytokines"/>
    <property type="match status" value="1"/>
</dbReference>
<dbReference type="GO" id="GO:0005615">
    <property type="term" value="C:extracellular space"/>
    <property type="evidence" value="ECO:0007669"/>
    <property type="project" value="TreeGrafter"/>
</dbReference>
<comment type="similarity">
    <text evidence="2 8">Belongs to the TGF-beta family.</text>
</comment>
<keyword evidence="4 10" id="KW-0732">Signal</keyword>
<dbReference type="PROSITE" id="PS00250">
    <property type="entry name" value="TGF_BETA_1"/>
    <property type="match status" value="1"/>
</dbReference>
<feature type="non-terminal residue" evidence="12">
    <location>
        <position position="599"/>
    </location>
</feature>
<keyword evidence="3" id="KW-0964">Secreted</keyword>
<feature type="region of interest" description="Disordered" evidence="9">
    <location>
        <begin position="439"/>
        <end position="476"/>
    </location>
</feature>
<feature type="chain" id="PRO_5001830514" evidence="10">
    <location>
        <begin position="25"/>
        <end position="599"/>
    </location>
</feature>
<dbReference type="SMART" id="SM00204">
    <property type="entry name" value="TGFB"/>
    <property type="match status" value="1"/>
</dbReference>
<name>A0A087UGZ7_STEMI</name>
<dbReference type="AlphaFoldDB" id="A0A087UGZ7"/>
<dbReference type="GO" id="GO:0005125">
    <property type="term" value="F:cytokine activity"/>
    <property type="evidence" value="ECO:0007669"/>
    <property type="project" value="TreeGrafter"/>
</dbReference>
<keyword evidence="6" id="KW-1015">Disulfide bond</keyword>
<keyword evidence="13" id="KW-1185">Reference proteome</keyword>
<feature type="domain" description="TGF-beta family profile" evidence="11">
    <location>
        <begin position="470"/>
        <end position="599"/>
    </location>
</feature>
<dbReference type="EMBL" id="KK119749">
    <property type="protein sequence ID" value="KFM76636.1"/>
    <property type="molecule type" value="Genomic_DNA"/>
</dbReference>
<feature type="signal peptide" evidence="10">
    <location>
        <begin position="1"/>
        <end position="24"/>
    </location>
</feature>
<evidence type="ECO:0000313" key="12">
    <source>
        <dbReference type="EMBL" id="KFM76636.1"/>
    </source>
</evidence>
<dbReference type="InterPro" id="IPR015615">
    <property type="entry name" value="TGF-beta-rel"/>
</dbReference>
<dbReference type="STRING" id="407821.A0A087UGZ7"/>
<accession>A0A087UGZ7</accession>
<evidence type="ECO:0000256" key="4">
    <source>
        <dbReference type="ARBA" id="ARBA00022729"/>
    </source>
</evidence>